<proteinExistence type="predicted"/>
<comment type="caution">
    <text evidence="3">The sequence shown here is derived from an EMBL/GenBank/DDBJ whole genome shotgun (WGS) entry which is preliminary data.</text>
</comment>
<dbReference type="RefSeq" id="WP_165182282.1">
    <property type="nucleotide sequence ID" value="NZ_JAAKZI010000018.1"/>
</dbReference>
<evidence type="ECO:0000313" key="3">
    <source>
        <dbReference type="EMBL" id="NGN84060.1"/>
    </source>
</evidence>
<keyword evidence="3" id="KW-0347">Helicase</keyword>
<feature type="domain" description="Helicase XPB/Ssl2 N-terminal" evidence="2">
    <location>
        <begin position="593"/>
        <end position="714"/>
    </location>
</feature>
<dbReference type="EMBL" id="JAAKZI010000018">
    <property type="protein sequence ID" value="NGN84060.1"/>
    <property type="molecule type" value="Genomic_DNA"/>
</dbReference>
<dbReference type="GO" id="GO:0004386">
    <property type="term" value="F:helicase activity"/>
    <property type="evidence" value="ECO:0007669"/>
    <property type="project" value="UniProtKB-KW"/>
</dbReference>
<feature type="region of interest" description="Disordered" evidence="1">
    <location>
        <begin position="236"/>
        <end position="282"/>
    </location>
</feature>
<dbReference type="Proteomes" id="UP000479226">
    <property type="component" value="Unassembled WGS sequence"/>
</dbReference>
<reference evidence="3 4" key="1">
    <citation type="submission" date="2020-02" db="EMBL/GenBank/DDBJ databases">
        <title>Genome sequence of the type strain DSM 27180 of Arthrobacter silviterrae.</title>
        <authorList>
            <person name="Gao J."/>
            <person name="Sun J."/>
        </authorList>
    </citation>
    <scope>NUCLEOTIDE SEQUENCE [LARGE SCALE GENOMIC DNA]</scope>
    <source>
        <strain evidence="3 4">DSM 27180</strain>
    </source>
</reference>
<gene>
    <name evidence="3" type="ORF">G6N77_11390</name>
</gene>
<keyword evidence="3" id="KW-0547">Nucleotide-binding</keyword>
<evidence type="ECO:0000313" key="4">
    <source>
        <dbReference type="Proteomes" id="UP000479226"/>
    </source>
</evidence>
<feature type="region of interest" description="Disordered" evidence="1">
    <location>
        <begin position="737"/>
        <end position="778"/>
    </location>
</feature>
<name>A0ABX0DE74_9MICC</name>
<keyword evidence="4" id="KW-1185">Reference proteome</keyword>
<organism evidence="3 4">
    <name type="scientific">Arthrobacter silviterrae</name>
    <dbReference type="NCBI Taxonomy" id="2026658"/>
    <lineage>
        <taxon>Bacteria</taxon>
        <taxon>Bacillati</taxon>
        <taxon>Actinomycetota</taxon>
        <taxon>Actinomycetes</taxon>
        <taxon>Micrococcales</taxon>
        <taxon>Micrococcaceae</taxon>
        <taxon>Arthrobacter</taxon>
    </lineage>
</organism>
<dbReference type="InterPro" id="IPR032830">
    <property type="entry name" value="XPB/Ssl2_N"/>
</dbReference>
<protein>
    <submittedName>
        <fullName evidence="3">Helicase-associated domain-containing protein</fullName>
    </submittedName>
</protein>
<keyword evidence="3" id="KW-0067">ATP-binding</keyword>
<evidence type="ECO:0000256" key="1">
    <source>
        <dbReference type="SAM" id="MobiDB-lite"/>
    </source>
</evidence>
<keyword evidence="3" id="KW-0378">Hydrolase</keyword>
<sequence length="919" mass="93649">MSTLQLLTSRLAAAPDAELLWLLARRPDLMDPPVADFSALAARASSRLGVARALDRLNLPQLQLLTALFVVADPLQGATAEQLAAAVAGAGEEQLAPWLAELCALALVVPVPSPPVPSAPSRTADDAGPAIFLPVASLREVLGAHSAGLGRSYAELAASVPGCRERLAAAAGRTAASQGDPPDPATWDPAAALHDAVTACPSPAALLAGAPEGTKELLAQFRHVPMGSVAHALRDAEARQEGSRQAGSTQAGSTQEEARLAGSTRQAGSRQEGSRQTGGIQGHQAAEAIDWLTARGLLVPLDGGHVELPAEVGLLLRNGQVIPGFAATPPALEVPEIRLSVRDNAAMGSVAAVLRTMNSLLESVAGNPLATLRAGGVGVRAVRQLARDLGIDVAQSYFYLELAALAKLIKLNPDTSQWHAVADGWLARDRAAQWVWLAAAWLDSDRMPSLVGTGQPVVNVLSGEAFRSDAPMLRGSTLQVLETLCTAAGTAAEDAAGPPADGAGPAPAGTSPAGQATVPSPRGDQVLAHFGWHHPRPARRVAKALAGFLSEAELLGLSGAGALTDHGRAIVHRDWDGALALVAAALPEPVEHLLLQGDLTAVAPGFLAPELAAELALLADPEGRGAAGVYRFSAASIQRAFSAGRTAEGILSFLAQHSATPVPQPLEYLLRDAQSRHGRFTVGQAGTYLTAEDAAALAELLAGGAAAALELTAISPTAAVSPRSAAEVVSALRAAGHSPGIAPGTPLAAGSDDGGTRRGTTSGAPRSRDRAAQSGPEMLAPHEVARLLAEEADETFEGGAGPDADSGAATAAVVLASAAEAAAAAQLGLLRSRPAWTPGTGESAPALALEQLHAAVRGKQAVWLTAVGSDGHPERRQLFPVSVAGGRVRVFDPGSGRERAIGIHRVMGVEIIAKGKGAP</sequence>
<feature type="region of interest" description="Disordered" evidence="1">
    <location>
        <begin position="492"/>
        <end position="525"/>
    </location>
</feature>
<evidence type="ECO:0000259" key="2">
    <source>
        <dbReference type="Pfam" id="PF13625"/>
    </source>
</evidence>
<feature type="compositionally biased region" description="Low complexity" evidence="1">
    <location>
        <begin position="492"/>
        <end position="517"/>
    </location>
</feature>
<accession>A0ABX0DE74</accession>
<dbReference type="Pfam" id="PF13625">
    <property type="entry name" value="Helicase_C_3"/>
    <property type="match status" value="1"/>
</dbReference>
<feature type="compositionally biased region" description="Polar residues" evidence="1">
    <location>
        <begin position="263"/>
        <end position="278"/>
    </location>
</feature>
<feature type="compositionally biased region" description="Polar residues" evidence="1">
    <location>
        <begin position="243"/>
        <end position="255"/>
    </location>
</feature>